<keyword evidence="1" id="KW-0175">Coiled coil</keyword>
<keyword evidence="4" id="KW-1185">Reference proteome</keyword>
<dbReference type="GO" id="GO:0005634">
    <property type="term" value="C:nucleus"/>
    <property type="evidence" value="ECO:0007669"/>
    <property type="project" value="TreeGrafter"/>
</dbReference>
<evidence type="ECO:0000256" key="2">
    <source>
        <dbReference type="SAM" id="MobiDB-lite"/>
    </source>
</evidence>
<dbReference type="GO" id="GO:0004672">
    <property type="term" value="F:protein kinase activity"/>
    <property type="evidence" value="ECO:0007669"/>
    <property type="project" value="TreeGrafter"/>
</dbReference>
<feature type="coiled-coil region" evidence="1">
    <location>
        <begin position="84"/>
        <end position="115"/>
    </location>
</feature>
<dbReference type="GeneTree" id="ENSGT00940000158912"/>
<protein>
    <submittedName>
        <fullName evidence="3">Mitotic checkpoint serine/threonine-protein kinase BUB1 beta-like</fullName>
    </submittedName>
</protein>
<reference evidence="3" key="1">
    <citation type="submission" date="2014-08" db="EMBL/GenBank/DDBJ databases">
        <authorList>
            <person name="Senf B."/>
            <person name="Petzold A."/>
            <person name="Downie B.R."/>
            <person name="Koch P."/>
            <person name="Platzer M."/>
        </authorList>
    </citation>
    <scope>NUCLEOTIDE SEQUENCE [LARGE SCALE GENOMIC DNA]</scope>
    <source>
        <strain evidence="3">GRZ</strain>
    </source>
</reference>
<proteinExistence type="predicted"/>
<dbReference type="Gene3D" id="1.10.510.10">
    <property type="entry name" value="Transferase(Phosphotransferase) domain 1"/>
    <property type="match status" value="1"/>
</dbReference>
<dbReference type="Ensembl" id="ENSNFUT00015007400.1">
    <property type="protein sequence ID" value="ENSNFUP00015007036.1"/>
    <property type="gene ID" value="ENSNFUG00015003482.1"/>
</dbReference>
<dbReference type="PANTHER" id="PTHR14030">
    <property type="entry name" value="MITOTIC CHECKPOINT SERINE/THREONINE-PROTEIN KINASE BUB1"/>
    <property type="match status" value="1"/>
</dbReference>
<evidence type="ECO:0000313" key="4">
    <source>
        <dbReference type="Proteomes" id="UP000694548"/>
    </source>
</evidence>
<feature type="compositionally biased region" description="Low complexity" evidence="2">
    <location>
        <begin position="258"/>
        <end position="269"/>
    </location>
</feature>
<feature type="compositionally biased region" description="Low complexity" evidence="2">
    <location>
        <begin position="225"/>
        <end position="240"/>
    </location>
</feature>
<dbReference type="GO" id="GO:0007094">
    <property type="term" value="P:mitotic spindle assembly checkpoint signaling"/>
    <property type="evidence" value="ECO:0007669"/>
    <property type="project" value="InterPro"/>
</dbReference>
<accession>A0A8C6KMQ1</accession>
<dbReference type="GO" id="GO:0051754">
    <property type="term" value="P:meiotic sister chromatid cohesion, centromeric"/>
    <property type="evidence" value="ECO:0007669"/>
    <property type="project" value="TreeGrafter"/>
</dbReference>
<dbReference type="CDD" id="cd22249">
    <property type="entry name" value="UDM1_RNF168_RNF169-like"/>
    <property type="match status" value="1"/>
</dbReference>
<feature type="compositionally biased region" description="Low complexity" evidence="2">
    <location>
        <begin position="148"/>
        <end position="158"/>
    </location>
</feature>
<dbReference type="Proteomes" id="UP000694548">
    <property type="component" value="Chromosome sgr04"/>
</dbReference>
<reference evidence="3" key="3">
    <citation type="submission" date="2025-09" db="UniProtKB">
        <authorList>
            <consortium name="Ensembl"/>
        </authorList>
    </citation>
    <scope>IDENTIFICATION</scope>
</reference>
<evidence type="ECO:0000256" key="1">
    <source>
        <dbReference type="SAM" id="Coils"/>
    </source>
</evidence>
<dbReference type="PANTHER" id="PTHR14030:SF25">
    <property type="entry name" value="MITOTIC CHECKPOINT SERINE_THREONINE-PROTEIN KINASE BUB1 BETA"/>
    <property type="match status" value="1"/>
</dbReference>
<feature type="region of interest" description="Disordered" evidence="2">
    <location>
        <begin position="127"/>
        <end position="166"/>
    </location>
</feature>
<organism evidence="3 4">
    <name type="scientific">Nothobranchius furzeri</name>
    <name type="common">Turquoise killifish</name>
    <dbReference type="NCBI Taxonomy" id="105023"/>
    <lineage>
        <taxon>Eukaryota</taxon>
        <taxon>Metazoa</taxon>
        <taxon>Chordata</taxon>
        <taxon>Craniata</taxon>
        <taxon>Vertebrata</taxon>
        <taxon>Euteleostomi</taxon>
        <taxon>Actinopterygii</taxon>
        <taxon>Neopterygii</taxon>
        <taxon>Teleostei</taxon>
        <taxon>Neoteleostei</taxon>
        <taxon>Acanthomorphata</taxon>
        <taxon>Ovalentaria</taxon>
        <taxon>Atherinomorphae</taxon>
        <taxon>Cyprinodontiformes</taxon>
        <taxon>Nothobranchiidae</taxon>
        <taxon>Nothobranchius</taxon>
    </lineage>
</organism>
<feature type="region of interest" description="Disordered" evidence="2">
    <location>
        <begin position="211"/>
        <end position="273"/>
    </location>
</feature>
<dbReference type="InterPro" id="IPR015661">
    <property type="entry name" value="Bub1/Mad3"/>
</dbReference>
<evidence type="ECO:0000313" key="3">
    <source>
        <dbReference type="Ensembl" id="ENSNFUP00015007036.1"/>
    </source>
</evidence>
<name>A0A8C6KMQ1_NOTFU</name>
<reference evidence="3" key="2">
    <citation type="submission" date="2025-08" db="UniProtKB">
        <authorList>
            <consortium name="Ensembl"/>
        </authorList>
    </citation>
    <scope>IDENTIFICATION</scope>
</reference>
<sequence length="568" mass="61920">MDSPELRLGFVTDSGTAMEEEIVLQADQLDSRRMSCCSKAPPREEAGLHEGGATQVYDKKLLMRGGVEMSFEELRAERHNQIKYKEMEDKARQLMEEEERLTKELEEKKRLYQLRMSQMDFVPQLENSARPPAADSFHVHEEPPSAPARPAGSSVASPDDVCLHPDENGLSVRIQLPAWPGQPAGPAEELLPQKTLSKAREQLCLIEEASGEAGSPFSPGSGEAGSPYSPGGPVSGSSSPLDQNHQDQEEMDLTKPTAADGSGSGSAASLDPCDPHVRRRLLEGCDITSCPDFHSEPCPLPVVDESSVLSLGGSVVFIHSRCLDRGTFSIFRGTSESDYVLLKVDSCTVPWDFYQFNRLKKSSAAADGLPVVSCFLFEDGCITVYSTPPDHLFRDLAVGDVSGWSVRFGAIGLLQLVSQLHSCGLLHAALQPSALSCCHRSLQDTDWVFPVDWLSSVDLDLQPDVTSVQQLPSAQSYIRQGLLEPTAPPHTVDLVGVAETVHLLLTNEEMVLVKDGSGWVPERFCGDGPCDTLTLTWSRFFRSLLNAGRLPSVSVLSELKELLSSVFL</sequence>
<dbReference type="AlphaFoldDB" id="A0A8C6KMQ1"/>